<accession>A0AAD4V2S5</accession>
<gene>
    <name evidence="1" type="ORF">L3X38_035999</name>
</gene>
<evidence type="ECO:0000313" key="2">
    <source>
        <dbReference type="Proteomes" id="UP001054821"/>
    </source>
</evidence>
<comment type="caution">
    <text evidence="1">The sequence shown here is derived from an EMBL/GenBank/DDBJ whole genome shotgun (WGS) entry which is preliminary data.</text>
</comment>
<reference evidence="1 2" key="1">
    <citation type="journal article" date="2022" name="G3 (Bethesda)">
        <title>Whole-genome sequence and methylome profiling of the almond [Prunus dulcis (Mill.) D.A. Webb] cultivar 'Nonpareil'.</title>
        <authorList>
            <person name="D'Amico-Willman K.M."/>
            <person name="Ouma W.Z."/>
            <person name="Meulia T."/>
            <person name="Sideli G.M."/>
            <person name="Gradziel T.M."/>
            <person name="Fresnedo-Ramirez J."/>
        </authorList>
    </citation>
    <scope>NUCLEOTIDE SEQUENCE [LARGE SCALE GENOMIC DNA]</scope>
    <source>
        <strain evidence="1">Clone GOH B32 T37-40</strain>
    </source>
</reference>
<evidence type="ECO:0000313" key="1">
    <source>
        <dbReference type="EMBL" id="KAI5316292.1"/>
    </source>
</evidence>
<name>A0AAD4V2S5_PRUDU</name>
<proteinExistence type="predicted"/>
<sequence length="119" mass="13543">MEIEQGTFTLETWDDFEKDIMLHFYPKNAKRRKRRPKGKQEWGPTIGLNALQVKGAQPQVQAKGVINVVNMVNGKTTRCLVDTGASHNFMSVQEAKETWVSSLEGSRQYEDGEFNCQAH</sequence>
<dbReference type="InterPro" id="IPR021109">
    <property type="entry name" value="Peptidase_aspartic_dom_sf"/>
</dbReference>
<dbReference type="Gene3D" id="2.40.70.10">
    <property type="entry name" value="Acid Proteases"/>
    <property type="match status" value="1"/>
</dbReference>
<keyword evidence="2" id="KW-1185">Reference proteome</keyword>
<protein>
    <submittedName>
        <fullName evidence="1">Uncharacterized protein</fullName>
    </submittedName>
</protein>
<dbReference type="AlphaFoldDB" id="A0AAD4V2S5"/>
<dbReference type="Proteomes" id="UP001054821">
    <property type="component" value="Chromosome 7"/>
</dbReference>
<organism evidence="1 2">
    <name type="scientific">Prunus dulcis</name>
    <name type="common">Almond</name>
    <name type="synonym">Amygdalus dulcis</name>
    <dbReference type="NCBI Taxonomy" id="3755"/>
    <lineage>
        <taxon>Eukaryota</taxon>
        <taxon>Viridiplantae</taxon>
        <taxon>Streptophyta</taxon>
        <taxon>Embryophyta</taxon>
        <taxon>Tracheophyta</taxon>
        <taxon>Spermatophyta</taxon>
        <taxon>Magnoliopsida</taxon>
        <taxon>eudicotyledons</taxon>
        <taxon>Gunneridae</taxon>
        <taxon>Pentapetalae</taxon>
        <taxon>rosids</taxon>
        <taxon>fabids</taxon>
        <taxon>Rosales</taxon>
        <taxon>Rosaceae</taxon>
        <taxon>Amygdaloideae</taxon>
        <taxon>Amygdaleae</taxon>
        <taxon>Prunus</taxon>
    </lineage>
</organism>
<dbReference type="SUPFAM" id="SSF50630">
    <property type="entry name" value="Acid proteases"/>
    <property type="match status" value="1"/>
</dbReference>
<dbReference type="EMBL" id="JAJFAZ020000007">
    <property type="protein sequence ID" value="KAI5316292.1"/>
    <property type="molecule type" value="Genomic_DNA"/>
</dbReference>